<proteinExistence type="inferred from homology"/>
<dbReference type="Proteomes" id="UP001321542">
    <property type="component" value="Chromosome"/>
</dbReference>
<accession>A0ABN5VF42</accession>
<dbReference type="InterPro" id="IPR020904">
    <property type="entry name" value="Sc_DH/Rdtase_CS"/>
</dbReference>
<reference evidence="4 5" key="2">
    <citation type="journal article" date="2023" name="ChemBioChem">
        <title>Acyltransferase Domain Exchange between Two Independent Type I Polyketide Synthases in the Same Producer Strain of Macrolide Antibiotics.</title>
        <authorList>
            <person name="Kudo F."/>
            <person name="Kishikawa K."/>
            <person name="Tsuboi K."/>
            <person name="Kido T."/>
            <person name="Usui T."/>
            <person name="Hashimoto J."/>
            <person name="Shin-Ya K."/>
            <person name="Miyanaga A."/>
            <person name="Eguchi T."/>
        </authorList>
    </citation>
    <scope>NUCLEOTIDE SEQUENCE [LARGE SCALE GENOMIC DNA]</scope>
    <source>
        <strain evidence="4 5">A-8890</strain>
    </source>
</reference>
<dbReference type="RefSeq" id="WP_286250867.1">
    <property type="nucleotide sequence ID" value="NZ_AP018448.1"/>
</dbReference>
<dbReference type="PRINTS" id="PR00080">
    <property type="entry name" value="SDRFAMILY"/>
</dbReference>
<keyword evidence="2" id="KW-0560">Oxidoreductase</keyword>
<dbReference type="InterPro" id="IPR036291">
    <property type="entry name" value="NAD(P)-bd_dom_sf"/>
</dbReference>
<dbReference type="Gene3D" id="3.40.50.720">
    <property type="entry name" value="NAD(P)-binding Rossmann-like Domain"/>
    <property type="match status" value="1"/>
</dbReference>
<name>A0ABN5VF42_9ACTN</name>
<dbReference type="SUPFAM" id="SSF51735">
    <property type="entry name" value="NAD(P)-binding Rossmann-fold domains"/>
    <property type="match status" value="1"/>
</dbReference>
<evidence type="ECO:0000259" key="3">
    <source>
        <dbReference type="SMART" id="SM00822"/>
    </source>
</evidence>
<evidence type="ECO:0000313" key="4">
    <source>
        <dbReference type="EMBL" id="BBC31954.1"/>
    </source>
</evidence>
<dbReference type="SMART" id="SM00822">
    <property type="entry name" value="PKS_KR"/>
    <property type="match status" value="1"/>
</dbReference>
<organism evidence="4 5">
    <name type="scientific">Streptomyces graminofaciens</name>
    <dbReference type="NCBI Taxonomy" id="68212"/>
    <lineage>
        <taxon>Bacteria</taxon>
        <taxon>Bacillati</taxon>
        <taxon>Actinomycetota</taxon>
        <taxon>Actinomycetes</taxon>
        <taxon>Kitasatosporales</taxon>
        <taxon>Streptomycetaceae</taxon>
        <taxon>Streptomyces</taxon>
    </lineage>
</organism>
<evidence type="ECO:0000256" key="1">
    <source>
        <dbReference type="ARBA" id="ARBA00006484"/>
    </source>
</evidence>
<evidence type="ECO:0000256" key="2">
    <source>
        <dbReference type="ARBA" id="ARBA00023002"/>
    </source>
</evidence>
<dbReference type="InterPro" id="IPR057326">
    <property type="entry name" value="KR_dom"/>
</dbReference>
<dbReference type="PANTHER" id="PTHR42760">
    <property type="entry name" value="SHORT-CHAIN DEHYDROGENASES/REDUCTASES FAMILY MEMBER"/>
    <property type="match status" value="1"/>
</dbReference>
<gene>
    <name evidence="4" type="ORF">SGFS_032480</name>
</gene>
<protein>
    <submittedName>
        <fullName evidence="4">Short-chain dehydrogenase</fullName>
    </submittedName>
</protein>
<reference evidence="4 5" key="1">
    <citation type="journal article" date="2010" name="ChemBioChem">
        <title>Cloning and characterization of the biosynthetic gene cluster of 16-membered macrolide antibiotic FD-891: involvement of a dual functional cytochrome P450 monooxygenase catalyzing epoxidation and hydroxylation.</title>
        <authorList>
            <person name="Kudo F."/>
            <person name="Motegi A."/>
            <person name="Mizoue K."/>
            <person name="Eguchi T."/>
        </authorList>
    </citation>
    <scope>NUCLEOTIDE SEQUENCE [LARGE SCALE GENOMIC DNA]</scope>
    <source>
        <strain evidence="4 5">A-8890</strain>
    </source>
</reference>
<dbReference type="PANTHER" id="PTHR42760:SF115">
    <property type="entry name" value="3-OXOACYL-[ACYL-CARRIER-PROTEIN] REDUCTASE FABG"/>
    <property type="match status" value="1"/>
</dbReference>
<dbReference type="PRINTS" id="PR00081">
    <property type="entry name" value="GDHRDH"/>
</dbReference>
<comment type="similarity">
    <text evidence="1">Belongs to the short-chain dehydrogenases/reductases (SDR) family.</text>
</comment>
<dbReference type="PROSITE" id="PS00061">
    <property type="entry name" value="ADH_SHORT"/>
    <property type="match status" value="1"/>
</dbReference>
<keyword evidence="5" id="KW-1185">Reference proteome</keyword>
<dbReference type="EMBL" id="AP018448">
    <property type="protein sequence ID" value="BBC31954.1"/>
    <property type="molecule type" value="Genomic_DNA"/>
</dbReference>
<dbReference type="NCBIfam" id="NF005559">
    <property type="entry name" value="PRK07231.1"/>
    <property type="match status" value="1"/>
</dbReference>
<dbReference type="Pfam" id="PF13561">
    <property type="entry name" value="adh_short_C2"/>
    <property type="match status" value="1"/>
</dbReference>
<sequence length="267" mass="27754">MSEEKETGMARASDVSSDLRLDGKTAWVTGAGKGLGRAIAVALSQAGATVAVTARTASDLEELEAELAAHGGKVLVLPGSVADSDAVRTMVERITGTTGRLDVAVNCAGVSPHFTRSEFVDDEDWQRVLDINLQGTFYCCREAGKVMLAQRSGSIVNVSSVHARTGFERIAAYAASKGGVEALTKALAVEWADRGVRVNALAPGYFHTDLSSGLLASRWGERIVGGTPLGRVGAVEELGGAAVFLASDAARFVTGTTLTVDGGWTAR</sequence>
<evidence type="ECO:0000313" key="5">
    <source>
        <dbReference type="Proteomes" id="UP001321542"/>
    </source>
</evidence>
<feature type="domain" description="Ketoreductase" evidence="3">
    <location>
        <begin position="24"/>
        <end position="222"/>
    </location>
</feature>
<dbReference type="InterPro" id="IPR002347">
    <property type="entry name" value="SDR_fam"/>
</dbReference>